<feature type="transmembrane region" description="Helical" evidence="1">
    <location>
        <begin position="204"/>
        <end position="222"/>
    </location>
</feature>
<organism evidence="2 3">
    <name type="scientific">Anoxynatronum buryatiense</name>
    <dbReference type="NCBI Taxonomy" id="489973"/>
    <lineage>
        <taxon>Bacteria</taxon>
        <taxon>Bacillati</taxon>
        <taxon>Bacillota</taxon>
        <taxon>Clostridia</taxon>
        <taxon>Eubacteriales</taxon>
        <taxon>Clostridiaceae</taxon>
        <taxon>Anoxynatronum</taxon>
    </lineage>
</organism>
<dbReference type="InterPro" id="IPR007163">
    <property type="entry name" value="VCA0040-like"/>
</dbReference>
<dbReference type="AlphaFoldDB" id="A0AA45WSG0"/>
<dbReference type="RefSeq" id="WP_283407396.1">
    <property type="nucleotide sequence ID" value="NZ_FXUF01000001.1"/>
</dbReference>
<feature type="transmembrane region" description="Helical" evidence="1">
    <location>
        <begin position="173"/>
        <end position="192"/>
    </location>
</feature>
<feature type="transmembrane region" description="Helical" evidence="1">
    <location>
        <begin position="103"/>
        <end position="124"/>
    </location>
</feature>
<dbReference type="PANTHER" id="PTHR37308">
    <property type="entry name" value="INTEGRAL MEMBRANE PROTEIN"/>
    <property type="match status" value="1"/>
</dbReference>
<name>A0AA45WSG0_9CLOT</name>
<feature type="transmembrane region" description="Helical" evidence="1">
    <location>
        <begin position="46"/>
        <end position="68"/>
    </location>
</feature>
<feature type="transmembrane region" description="Helical" evidence="1">
    <location>
        <begin position="7"/>
        <end position="31"/>
    </location>
</feature>
<reference evidence="2" key="1">
    <citation type="submission" date="2017-05" db="EMBL/GenBank/DDBJ databases">
        <authorList>
            <person name="Varghese N."/>
            <person name="Submissions S."/>
        </authorList>
    </citation>
    <scope>NUCLEOTIDE SEQUENCE</scope>
    <source>
        <strain evidence="2">Su22</strain>
    </source>
</reference>
<feature type="transmembrane region" description="Helical" evidence="1">
    <location>
        <begin position="75"/>
        <end position="91"/>
    </location>
</feature>
<keyword evidence="3" id="KW-1185">Reference proteome</keyword>
<protein>
    <submittedName>
        <fullName evidence="2">Membrane protein</fullName>
    </submittedName>
</protein>
<dbReference type="Proteomes" id="UP001158066">
    <property type="component" value="Unassembled WGS sequence"/>
</dbReference>
<evidence type="ECO:0000313" key="3">
    <source>
        <dbReference type="Proteomes" id="UP001158066"/>
    </source>
</evidence>
<feature type="transmembrane region" description="Helical" evidence="1">
    <location>
        <begin position="131"/>
        <end position="161"/>
    </location>
</feature>
<gene>
    <name evidence="2" type="ORF">SAMN06296020_10128</name>
</gene>
<feature type="transmembrane region" description="Helical" evidence="1">
    <location>
        <begin position="228"/>
        <end position="245"/>
    </location>
</feature>
<dbReference type="PANTHER" id="PTHR37308:SF1">
    <property type="entry name" value="POLYPRENYL-PHOSPHATE TRANSPORTER"/>
    <property type="match status" value="1"/>
</dbReference>
<keyword evidence="1" id="KW-0812">Transmembrane</keyword>
<evidence type="ECO:0000313" key="2">
    <source>
        <dbReference type="EMBL" id="SMP37880.1"/>
    </source>
</evidence>
<comment type="caution">
    <text evidence="2">The sequence shown here is derived from an EMBL/GenBank/DDBJ whole genome shotgun (WGS) entry which is preliminary data.</text>
</comment>
<sequence>MISWLKGVLLGFIMVLPGMSGGTVFVIFGIYEQLVHDLVHLKLKPYLPLLGGVIAGIFISGSLFSYFFEIFRNETAAFLLGCLLASIRAVLRCCPIVTERRIISMGFGVIAGFALGADPIGYATSVEEVGIIYLFIAGALASATMVLPGLPGSSVLILMGIYDTVLIYLSELIWGRLLVFGAGSLAGMFLLVNMLETFYARHRAIISYFFAGLILGSSRALIPNEFNWLILPLFLSGFVSVWVWSGKS</sequence>
<accession>A0AA45WSG0</accession>
<evidence type="ECO:0000256" key="1">
    <source>
        <dbReference type="SAM" id="Phobius"/>
    </source>
</evidence>
<keyword evidence="1" id="KW-0472">Membrane</keyword>
<dbReference type="EMBL" id="FXUF01000001">
    <property type="protein sequence ID" value="SMP37880.1"/>
    <property type="molecule type" value="Genomic_DNA"/>
</dbReference>
<proteinExistence type="predicted"/>
<dbReference type="Pfam" id="PF04018">
    <property type="entry name" value="VCA0040-like"/>
    <property type="match status" value="1"/>
</dbReference>
<keyword evidence="1" id="KW-1133">Transmembrane helix</keyword>